<reference evidence="3 4" key="1">
    <citation type="submission" date="2016-03" db="EMBL/GenBank/DDBJ databases">
        <authorList>
            <person name="Sant'Anna F.H."/>
            <person name="Ambrosini A."/>
            <person name="Souza R."/>
            <person name="Bach E."/>
            <person name="Fernandes G."/>
            <person name="Balsanelli E."/>
            <person name="Baura V.A."/>
            <person name="Souza E.M."/>
            <person name="Passaglia L."/>
        </authorList>
    </citation>
    <scope>NUCLEOTIDE SEQUENCE [LARGE SCALE GENOMIC DNA]</scope>
    <source>
        <strain evidence="3 4">P26E</strain>
    </source>
</reference>
<gene>
    <name evidence="3" type="ORF">A3844_15645</name>
</gene>
<keyword evidence="1" id="KW-1133">Transmembrane helix</keyword>
<dbReference type="NCBIfam" id="TIGR04215">
    <property type="entry name" value="choice_anch_A"/>
    <property type="match status" value="1"/>
</dbReference>
<keyword evidence="1" id="KW-0812">Transmembrane</keyword>
<keyword evidence="1" id="KW-0472">Membrane</keyword>
<comment type="caution">
    <text evidence="3">The sequence shown here is derived from an EMBL/GenBank/DDBJ whole genome shotgun (WGS) entry which is preliminary data.</text>
</comment>
<feature type="domain" description="BIG2" evidence="2">
    <location>
        <begin position="1146"/>
        <end position="1223"/>
    </location>
</feature>
<evidence type="ECO:0000259" key="2">
    <source>
        <dbReference type="SMART" id="SM00635"/>
    </source>
</evidence>
<evidence type="ECO:0000313" key="4">
    <source>
        <dbReference type="Proteomes" id="UP000186058"/>
    </source>
</evidence>
<dbReference type="RefSeq" id="WP_074107898.1">
    <property type="nucleotide sequence ID" value="NZ_LVWI01000043.1"/>
</dbReference>
<evidence type="ECO:0000256" key="1">
    <source>
        <dbReference type="SAM" id="Phobius"/>
    </source>
</evidence>
<protein>
    <recommendedName>
        <fullName evidence="2">BIG2 domain-containing protein</fullName>
    </recommendedName>
</protein>
<dbReference type="InterPro" id="IPR003343">
    <property type="entry name" value="Big_2"/>
</dbReference>
<proteinExistence type="predicted"/>
<dbReference type="SUPFAM" id="SSF49373">
    <property type="entry name" value="Invasin/intimin cell-adhesion fragments"/>
    <property type="match status" value="2"/>
</dbReference>
<organism evidence="3 4">
    <name type="scientific">Paenibacillus helianthi</name>
    <dbReference type="NCBI Taxonomy" id="1349432"/>
    <lineage>
        <taxon>Bacteria</taxon>
        <taxon>Bacillati</taxon>
        <taxon>Bacillota</taxon>
        <taxon>Bacilli</taxon>
        <taxon>Bacillales</taxon>
        <taxon>Paenibacillaceae</taxon>
        <taxon>Paenibacillus</taxon>
    </lineage>
</organism>
<dbReference type="SMART" id="SM00635">
    <property type="entry name" value="BID_2"/>
    <property type="match status" value="2"/>
</dbReference>
<sequence length="1518" mass="164898">MEFIRRRKWIFIPGIALPILLIAAFIQGYVLPVNASDNHYSIRILEITDPTSPSLKLSSTDLFPQSELDALHNQPNVQIDTMTMKKFVSLRENWDGKYDAIYIGKGDFNTAKVNSTGSSSNDARSKAHNTTSVENDITLLKAKEITDYYINKGLYVFFRNETFDAQESSVTKQGHLYASFNTYRTASGSKSNVVFLPNLTGLNAFTNKIIDASSPFIAGLTQRPRLTLTNKENIVSYRDKPDHVYISGDTLSFDVKLNNVSDFTLHPIRVRLFINVDSSLPMTENNVVATEMMTSSSGTIRYKLPSTYSGPLYWKMEISDTLTGLKDFDADVIRYRGIKPEIHVLQVMPADKPDSNLLSTTNKNMTASYLSNTDYELKITVLDMKGFNNYIAQHISAMDQTSGLNGNYDMIVFGFQDMYDRVTTPMLSHAAADAVKAFAEETRQSLMLTHDTIFREVDANPATPVLDPYVESTTNGVKNYNYWSSYFHDMVGQALPRTYLGGQAVNPSTSVVPVNEGLLTQYPFDLGKVGLSSSTGRYTVAATHDQFFPLNLERADVIPWYNISGSNRDTDDSYNHFYTYSVGNITFSGTGHTNRNFPQWEQMLFVNTMYRAFTGANHAPEIIVAMPQDHSTKPSYQNKLVVSYTVNDWDLKDKNLITGIKFKTGNEYLTDYVMADKTVQSGETVTQTFNNPLPAGGALQIEITARDSQGALATQTVNVAVEYVESKLSLSRTVSPDTVERGKAVTLAYTITPNPIPAYTVPNAEASSQLVISNIGYSEKFPAMLEFTEPLPAGITKSGSLAEGYTLTGSLADIRYVLSRDGTTFEPQSNQPVTFNLTAVPREKRSYDLAEWSSKLTYYEVHSVKTGGNTSEVFDSINTLSNEYNAFILGNVNLRSTSTEGRIAAAGNAEFTSYSLNGQGGTRSNALVVGGNFIFNGGNGAAIRGNVTYGGTSTITPNNSVTGTVTQGAPINFADSQKLLLRQSQALGSLTANGSVDSYLNFTGTDNNRNVFEVKTNVLNNIKIKAPQSSTVIINVHGESVSISGGFDLTNIQSSHIILNFPEATSVTINGVGVQASVLAPVASVQFDNGQLTGTLIAKELSTHNGGYLRLGAFTGTLPEVVKDPEPVYPQKTIYFNPASFKAIVKVTGLTLHNARINVDTELGMKPMVTVLPDDADNKEVSWLSLNPEVATVTDEGVVKGLRAGTATIQIKTRDGSGITASASVEVISPDLNIIGANTAYVGEEARFEALYSTADEITWYEWKIKPGSDTAGADLVVSPDSPLKNHAILVADHSGQATLVAQVNTNVSPAGAATKELTVTFTNPVRQIRIDGLSLVNVGQQIPLQVRVITPANADPAVYTWSLEGDGGTYAEMINGSDTSSIQLKGLRVTATDHPITVKVTTPGPVPEQPVTATATLTVGARLTGLNLPDSISIGVGSENSHNLFNTHDLTLFPESMTLADIQGKLEWTSSNPAVVTVQDGLITGLVKGSASVIAVYKDDPSIQDTILVKVTNEDRY</sequence>
<feature type="domain" description="BIG2" evidence="2">
    <location>
        <begin position="1423"/>
        <end position="1508"/>
    </location>
</feature>
<evidence type="ECO:0000313" key="3">
    <source>
        <dbReference type="EMBL" id="OKP85785.1"/>
    </source>
</evidence>
<dbReference type="Pfam" id="PF02368">
    <property type="entry name" value="Big_2"/>
    <property type="match status" value="1"/>
</dbReference>
<keyword evidence="4" id="KW-1185">Reference proteome</keyword>
<dbReference type="EMBL" id="LVWI01000043">
    <property type="protein sequence ID" value="OKP85785.1"/>
    <property type="molecule type" value="Genomic_DNA"/>
</dbReference>
<dbReference type="InterPro" id="IPR026588">
    <property type="entry name" value="Choice_anch_A"/>
</dbReference>
<name>A0ABX3EQV9_9BACL</name>
<dbReference type="Gene3D" id="2.60.40.1080">
    <property type="match status" value="2"/>
</dbReference>
<dbReference type="Proteomes" id="UP000186058">
    <property type="component" value="Unassembled WGS sequence"/>
</dbReference>
<dbReference type="Pfam" id="PF20597">
    <property type="entry name" value="pAdhesive_15"/>
    <property type="match status" value="1"/>
</dbReference>
<feature type="transmembrane region" description="Helical" evidence="1">
    <location>
        <begin position="9"/>
        <end position="31"/>
    </location>
</feature>
<accession>A0ABX3EQV9</accession>
<dbReference type="InterPro" id="IPR008964">
    <property type="entry name" value="Invasin/intimin_cell_adhesion"/>
</dbReference>